<organism evidence="2 3">
    <name type="scientific">Araneus ventricosus</name>
    <name type="common">Orbweaver spider</name>
    <name type="synonym">Epeira ventricosa</name>
    <dbReference type="NCBI Taxonomy" id="182803"/>
    <lineage>
        <taxon>Eukaryota</taxon>
        <taxon>Metazoa</taxon>
        <taxon>Ecdysozoa</taxon>
        <taxon>Arthropoda</taxon>
        <taxon>Chelicerata</taxon>
        <taxon>Arachnida</taxon>
        <taxon>Araneae</taxon>
        <taxon>Araneomorphae</taxon>
        <taxon>Entelegynae</taxon>
        <taxon>Araneoidea</taxon>
        <taxon>Araneidae</taxon>
        <taxon>Araneus</taxon>
    </lineage>
</organism>
<protein>
    <submittedName>
        <fullName evidence="2">Uncharacterized protein</fullName>
    </submittedName>
</protein>
<evidence type="ECO:0000313" key="2">
    <source>
        <dbReference type="EMBL" id="GBM70329.1"/>
    </source>
</evidence>
<evidence type="ECO:0000313" key="3">
    <source>
        <dbReference type="Proteomes" id="UP000499080"/>
    </source>
</evidence>
<proteinExistence type="predicted"/>
<dbReference type="AlphaFoldDB" id="A0A4Y2HZF7"/>
<keyword evidence="3" id="KW-1185">Reference proteome</keyword>
<name>A0A4Y2HZF7_ARAVE</name>
<dbReference type="Proteomes" id="UP000499080">
    <property type="component" value="Unassembled WGS sequence"/>
</dbReference>
<comment type="caution">
    <text evidence="2">The sequence shown here is derived from an EMBL/GenBank/DDBJ whole genome shotgun (WGS) entry which is preliminary data.</text>
</comment>
<gene>
    <name evidence="2" type="ORF">AVEN_129762_1</name>
</gene>
<feature type="compositionally biased region" description="Basic and acidic residues" evidence="1">
    <location>
        <begin position="25"/>
        <end position="35"/>
    </location>
</feature>
<dbReference type="EMBL" id="BGPR01104633">
    <property type="protein sequence ID" value="GBM70329.1"/>
    <property type="molecule type" value="Genomic_DNA"/>
</dbReference>
<accession>A0A4Y2HZF7</accession>
<feature type="region of interest" description="Disordered" evidence="1">
    <location>
        <begin position="21"/>
        <end position="51"/>
    </location>
</feature>
<sequence length="51" mass="5943">NLRKAVEELENITRNFAVNKRSKTVKNDFEGEDHAQNNAPEEEDNWPDNES</sequence>
<reference evidence="2 3" key="1">
    <citation type="journal article" date="2019" name="Sci. Rep.">
        <title>Orb-weaving spider Araneus ventricosus genome elucidates the spidroin gene catalogue.</title>
        <authorList>
            <person name="Kono N."/>
            <person name="Nakamura H."/>
            <person name="Ohtoshi R."/>
            <person name="Moran D.A.P."/>
            <person name="Shinohara A."/>
            <person name="Yoshida Y."/>
            <person name="Fujiwara M."/>
            <person name="Mori M."/>
            <person name="Tomita M."/>
            <person name="Arakawa K."/>
        </authorList>
    </citation>
    <scope>NUCLEOTIDE SEQUENCE [LARGE SCALE GENOMIC DNA]</scope>
</reference>
<evidence type="ECO:0000256" key="1">
    <source>
        <dbReference type="SAM" id="MobiDB-lite"/>
    </source>
</evidence>
<feature type="non-terminal residue" evidence="2">
    <location>
        <position position="1"/>
    </location>
</feature>
<feature type="compositionally biased region" description="Acidic residues" evidence="1">
    <location>
        <begin position="40"/>
        <end position="51"/>
    </location>
</feature>